<proteinExistence type="inferred from homology"/>
<dbReference type="InterPro" id="IPR011042">
    <property type="entry name" value="6-blade_b-propeller_TolB-like"/>
</dbReference>
<feature type="binding site" evidence="3">
    <location>
        <position position="110"/>
    </location>
    <ligand>
        <name>substrate</name>
    </ligand>
</feature>
<dbReference type="Pfam" id="PF08450">
    <property type="entry name" value="SGL"/>
    <property type="match status" value="1"/>
</dbReference>
<evidence type="ECO:0000256" key="1">
    <source>
        <dbReference type="ARBA" id="ARBA00008853"/>
    </source>
</evidence>
<dbReference type="Gene3D" id="2.120.10.30">
    <property type="entry name" value="TolB, C-terminal domain"/>
    <property type="match status" value="1"/>
</dbReference>
<comment type="cofactor">
    <cofactor evidence="3">
        <name>Zn(2+)</name>
        <dbReference type="ChEBI" id="CHEBI:29105"/>
    </cofactor>
    <text evidence="3">Binds 1 divalent metal cation per subunit.</text>
</comment>
<dbReference type="Proteomes" id="UP000221538">
    <property type="component" value="Unassembled WGS sequence"/>
</dbReference>
<dbReference type="SUPFAM" id="SSF63829">
    <property type="entry name" value="Calcium-dependent phosphotriesterase"/>
    <property type="match status" value="1"/>
</dbReference>
<comment type="caution">
    <text evidence="5">The sequence shown here is derived from an EMBL/GenBank/DDBJ whole genome shotgun (WGS) entry which is preliminary data.</text>
</comment>
<keyword evidence="3" id="KW-0862">Zinc</keyword>
<dbReference type="EC" id="3.1.1.17" evidence="5"/>
<feature type="active site" description="Proton donor/acceptor" evidence="2">
    <location>
        <position position="211"/>
    </location>
</feature>
<dbReference type="GO" id="GO:0019853">
    <property type="term" value="P:L-ascorbic acid biosynthetic process"/>
    <property type="evidence" value="ECO:0007669"/>
    <property type="project" value="TreeGrafter"/>
</dbReference>
<gene>
    <name evidence="5" type="ORF">SFOMI_4983</name>
</gene>
<keyword evidence="3" id="KW-0479">Metal-binding</keyword>
<dbReference type="InterPro" id="IPR005511">
    <property type="entry name" value="SMP-30"/>
</dbReference>
<feature type="binding site" evidence="3">
    <location>
        <position position="25"/>
    </location>
    <ligand>
        <name>a divalent metal cation</name>
        <dbReference type="ChEBI" id="CHEBI:60240"/>
    </ligand>
</feature>
<comment type="similarity">
    <text evidence="1">Belongs to the SMP-30/CGR1 family.</text>
</comment>
<evidence type="ECO:0000256" key="2">
    <source>
        <dbReference type="PIRSR" id="PIRSR605511-1"/>
    </source>
</evidence>
<dbReference type="AlphaFoldDB" id="A0A292ZNF3"/>
<evidence type="ECO:0000256" key="3">
    <source>
        <dbReference type="PIRSR" id="PIRSR605511-2"/>
    </source>
</evidence>
<feature type="binding site" evidence="3">
    <location>
        <position position="161"/>
    </location>
    <ligand>
        <name>a divalent metal cation</name>
        <dbReference type="ChEBI" id="CHEBI:60240"/>
    </ligand>
</feature>
<dbReference type="PANTHER" id="PTHR10907:SF47">
    <property type="entry name" value="REGUCALCIN"/>
    <property type="match status" value="1"/>
</dbReference>
<dbReference type="EMBL" id="BEWI01000032">
    <property type="protein sequence ID" value="GAY24403.1"/>
    <property type="molecule type" value="Genomic_DNA"/>
</dbReference>
<dbReference type="GO" id="GO:0004341">
    <property type="term" value="F:gluconolactonase activity"/>
    <property type="evidence" value="ECO:0007669"/>
    <property type="project" value="UniProtKB-EC"/>
</dbReference>
<evidence type="ECO:0000313" key="6">
    <source>
        <dbReference type="Proteomes" id="UP000221538"/>
    </source>
</evidence>
<organism evidence="5 6">
    <name type="scientific">Sphingobium fuliginis (strain ATCC 27551)</name>
    <dbReference type="NCBI Taxonomy" id="336203"/>
    <lineage>
        <taxon>Bacteria</taxon>
        <taxon>Pseudomonadati</taxon>
        <taxon>Pseudomonadota</taxon>
        <taxon>Alphaproteobacteria</taxon>
        <taxon>Sphingomonadales</taxon>
        <taxon>Sphingomonadaceae</taxon>
        <taxon>Sphingobium</taxon>
    </lineage>
</organism>
<dbReference type="GO" id="GO:0005509">
    <property type="term" value="F:calcium ion binding"/>
    <property type="evidence" value="ECO:0007669"/>
    <property type="project" value="TreeGrafter"/>
</dbReference>
<dbReference type="PRINTS" id="PR01790">
    <property type="entry name" value="SMP30FAMILY"/>
</dbReference>
<dbReference type="InterPro" id="IPR013658">
    <property type="entry name" value="SGL"/>
</dbReference>
<accession>A0A292ZNF3</accession>
<sequence>MKEKKMQEGNAPARCVLDIRAESGETPVWSLAEQKLFWVDQEAHRLNAFDPACGSNESWQMPAHVSSFALRGAGEPVVVALRTGLFDFDRASGTLAPVAAPPPYPVETHRFNDGRCDRQGRYLIGSVDLSYFQTGVAGRAAVYRLDGGGLAEVIGDITCSNGMAFSPDGRIMYLADSPAGRVYAFDYDIATGTPSNRRVFTERDRGDGIFDGAEVDAEGCYWVCLLMKGAVARYMPDGRLDREIAVPVLQPTKVAFGGPELATLYLTSAAHRHLPGDQPLGRHAGGLFAIETGVQGIEEAKYRF</sequence>
<feature type="domain" description="SMP-30/Gluconolactonase/LRE-like region" evidence="4">
    <location>
        <begin position="24"/>
        <end position="269"/>
    </location>
</feature>
<evidence type="ECO:0000259" key="4">
    <source>
        <dbReference type="Pfam" id="PF08450"/>
    </source>
</evidence>
<dbReference type="PANTHER" id="PTHR10907">
    <property type="entry name" value="REGUCALCIN"/>
    <property type="match status" value="1"/>
</dbReference>
<feature type="binding site" evidence="3">
    <location>
        <position position="112"/>
    </location>
    <ligand>
        <name>substrate</name>
    </ligand>
</feature>
<protein>
    <submittedName>
        <fullName evidence="5">Gluconolactonase</fullName>
        <ecNumber evidence="5">3.1.1.17</ecNumber>
    </submittedName>
</protein>
<evidence type="ECO:0000313" key="5">
    <source>
        <dbReference type="EMBL" id="GAY24403.1"/>
    </source>
</evidence>
<name>A0A292ZNF3_SPHSA</name>
<reference evidence="5 6" key="2">
    <citation type="journal article" date="2013" name="Environ. Sci. Technol.">
        <title>The 4-tert-butylphenol-utilizing bacterium Sphingobium fuliginis OMI can degrade bisphenols via phenolic ring hydroxylation and meta-cleavage pathway.</title>
        <authorList>
            <person name="Ogata Y."/>
            <person name="Goda S."/>
            <person name="Toyama T."/>
            <person name="Sei K."/>
            <person name="Ike M."/>
        </authorList>
    </citation>
    <scope>NUCLEOTIDE SEQUENCE [LARGE SCALE GENOMIC DNA]</scope>
    <source>
        <strain evidence="5 6">OMI</strain>
    </source>
</reference>
<feature type="binding site" evidence="3">
    <location>
        <position position="211"/>
    </location>
    <ligand>
        <name>a divalent metal cation</name>
        <dbReference type="ChEBI" id="CHEBI:60240"/>
    </ligand>
</feature>
<keyword evidence="5" id="KW-0378">Hydrolase</keyword>
<reference evidence="5 6" key="1">
    <citation type="journal article" date="2013" name="Biodegradation">
        <title>Occurrence of 4-tert-butylphenol (4-t-BP) biodegradation in an aquatic sample caused by the presence of Spirodela polyrrhiza and isolation of a 4-t-BP-utilizing bacterium.</title>
        <authorList>
            <person name="Ogata Y."/>
            <person name="Toyama T."/>
            <person name="Yu N."/>
            <person name="Wang X."/>
            <person name="Sei K."/>
            <person name="Ike M."/>
        </authorList>
    </citation>
    <scope>NUCLEOTIDE SEQUENCE [LARGE SCALE GENOMIC DNA]</scope>
    <source>
        <strain evidence="5 6">OMI</strain>
    </source>
</reference>